<name>A0A364V873_9CORY</name>
<keyword evidence="3" id="KW-1133">Transmembrane helix</keyword>
<dbReference type="InterPro" id="IPR053465">
    <property type="entry name" value="Sortase_Class_E"/>
</dbReference>
<evidence type="ECO:0000256" key="3">
    <source>
        <dbReference type="SAM" id="Phobius"/>
    </source>
</evidence>
<reference evidence="4 5" key="1">
    <citation type="journal article" date="2018" name="Syst. Appl. Microbiol.">
        <title>Corynebacterium heidelbergense sp. nov., isolated from the preen glands of Egyptian geese (Alopochen aegyptiacus).</title>
        <authorList>
            <person name="Braun M.S."/>
            <person name="Wang E."/>
            <person name="Zimmermann S."/>
            <person name="Wink M."/>
        </authorList>
    </citation>
    <scope>NUCLEOTIDE SEQUENCE [LARGE SCALE GENOMIC DNA]</scope>
    <source>
        <strain evidence="4 5">647</strain>
    </source>
</reference>
<dbReference type="Proteomes" id="UP000251577">
    <property type="component" value="Unassembled WGS sequence"/>
</dbReference>
<dbReference type="GO" id="GO:0016787">
    <property type="term" value="F:hydrolase activity"/>
    <property type="evidence" value="ECO:0007669"/>
    <property type="project" value="UniProtKB-KW"/>
</dbReference>
<dbReference type="SUPFAM" id="SSF63817">
    <property type="entry name" value="Sortase"/>
    <property type="match status" value="1"/>
</dbReference>
<dbReference type="RefSeq" id="WP_113630115.1">
    <property type="nucleotide sequence ID" value="NZ_QHCV01000009.1"/>
</dbReference>
<dbReference type="AlphaFoldDB" id="A0A364V873"/>
<feature type="active site" description="Acyl-thioester intermediate" evidence="2">
    <location>
        <position position="229"/>
    </location>
</feature>
<keyword evidence="1" id="KW-0378">Hydrolase</keyword>
<organism evidence="4 5">
    <name type="scientific">Corynebacterium heidelbergense</name>
    <dbReference type="NCBI Taxonomy" id="2055947"/>
    <lineage>
        <taxon>Bacteria</taxon>
        <taxon>Bacillati</taxon>
        <taxon>Actinomycetota</taxon>
        <taxon>Actinomycetes</taxon>
        <taxon>Mycobacteriales</taxon>
        <taxon>Corynebacteriaceae</taxon>
        <taxon>Corynebacterium</taxon>
    </lineage>
</organism>
<protein>
    <submittedName>
        <fullName evidence="4">Class E sortase</fullName>
    </submittedName>
</protein>
<keyword evidence="5" id="KW-1185">Reference proteome</keyword>
<feature type="active site" description="Proton donor/acceptor" evidence="2">
    <location>
        <position position="124"/>
    </location>
</feature>
<comment type="caution">
    <text evidence="4">The sequence shown here is derived from an EMBL/GenBank/DDBJ whole genome shotgun (WGS) entry which is preliminary data.</text>
</comment>
<evidence type="ECO:0000313" key="5">
    <source>
        <dbReference type="Proteomes" id="UP000251577"/>
    </source>
</evidence>
<dbReference type="InterPro" id="IPR023365">
    <property type="entry name" value="Sortase_dom-sf"/>
</dbReference>
<proteinExistence type="predicted"/>
<keyword evidence="3" id="KW-0812">Transmembrane</keyword>
<keyword evidence="3" id="KW-0472">Membrane</keyword>
<dbReference type="InterPro" id="IPR042003">
    <property type="entry name" value="Sortase_E"/>
</dbReference>
<dbReference type="CDD" id="cd05830">
    <property type="entry name" value="Sortase_E"/>
    <property type="match status" value="1"/>
</dbReference>
<evidence type="ECO:0000313" key="4">
    <source>
        <dbReference type="EMBL" id="RAV32818.1"/>
    </source>
</evidence>
<dbReference type="NCBIfam" id="NF033747">
    <property type="entry name" value="class_E_sortase"/>
    <property type="match status" value="1"/>
</dbReference>
<gene>
    <name evidence="4" type="ORF">DLJ54_01560</name>
</gene>
<sequence length="264" mass="27891">MPAHSAAARRLDPLSVLGELLITLGVIVGLFAVYEVWWTNVEAKQEQQAAEDRLRQQWSDENPRPLTGPQDGSAIARLYIPSFGSDFSFAVVEGVTQADLARGPGHYPDTAQAGEPGNFALAGHRVGRGAPFNDLGLLHSCDAIVVETAGSWNVYRVLPIDTPARQAGQVAAGCLPQPAAGAATSGAYADVNGRSITNPQDVEVVNPVPGQPRSAAQPGDLPLLTLTTCHPQFSNKERMIVHAVLARHDLKSPGYIPPELTGGA</sequence>
<dbReference type="InterPro" id="IPR005754">
    <property type="entry name" value="Sortase"/>
</dbReference>
<feature type="transmembrane region" description="Helical" evidence="3">
    <location>
        <begin position="20"/>
        <end position="38"/>
    </location>
</feature>
<evidence type="ECO:0000256" key="2">
    <source>
        <dbReference type="PIRSR" id="PIRSR605754-1"/>
    </source>
</evidence>
<dbReference type="EMBL" id="QHCV01000009">
    <property type="protein sequence ID" value="RAV32818.1"/>
    <property type="molecule type" value="Genomic_DNA"/>
</dbReference>
<accession>A0A364V873</accession>
<dbReference type="Pfam" id="PF04203">
    <property type="entry name" value="Sortase"/>
    <property type="match status" value="1"/>
</dbReference>
<evidence type="ECO:0000256" key="1">
    <source>
        <dbReference type="ARBA" id="ARBA00022801"/>
    </source>
</evidence>
<dbReference type="Gene3D" id="2.40.260.10">
    <property type="entry name" value="Sortase"/>
    <property type="match status" value="1"/>
</dbReference>